<dbReference type="PANTHER" id="PTHR30388">
    <property type="entry name" value="ALDEHYDE OXIDOREDUCTASE MOLYBDENUM COFACTOR ASSEMBLY PROTEIN"/>
    <property type="match status" value="1"/>
</dbReference>
<gene>
    <name evidence="3" type="ORF">METZ01_LOCUS54511</name>
</gene>
<feature type="domain" description="XdhC Rossmann" evidence="2">
    <location>
        <begin position="110"/>
        <end position="252"/>
    </location>
</feature>
<dbReference type="InterPro" id="IPR052698">
    <property type="entry name" value="MoCofactor_Util/Proc"/>
</dbReference>
<dbReference type="InterPro" id="IPR027051">
    <property type="entry name" value="XdhC_Rossmann_dom"/>
</dbReference>
<reference evidence="3" key="1">
    <citation type="submission" date="2018-05" db="EMBL/GenBank/DDBJ databases">
        <authorList>
            <person name="Lanie J.A."/>
            <person name="Ng W.-L."/>
            <person name="Kazmierczak K.M."/>
            <person name="Andrzejewski T.M."/>
            <person name="Davidsen T.M."/>
            <person name="Wayne K.J."/>
            <person name="Tettelin H."/>
            <person name="Glass J.I."/>
            <person name="Rusch D."/>
            <person name="Podicherti R."/>
            <person name="Tsui H.-C.T."/>
            <person name="Winkler M.E."/>
        </authorList>
    </citation>
    <scope>NUCLEOTIDE SEQUENCE</scope>
</reference>
<dbReference type="EMBL" id="UINC01002926">
    <property type="protein sequence ID" value="SVA01657.1"/>
    <property type="molecule type" value="Genomic_DNA"/>
</dbReference>
<organism evidence="3">
    <name type="scientific">marine metagenome</name>
    <dbReference type="NCBI Taxonomy" id="408172"/>
    <lineage>
        <taxon>unclassified sequences</taxon>
        <taxon>metagenomes</taxon>
        <taxon>ecological metagenomes</taxon>
    </lineage>
</organism>
<evidence type="ECO:0000313" key="3">
    <source>
        <dbReference type="EMBL" id="SVA01657.1"/>
    </source>
</evidence>
<sequence length="284" mass="30596">MRNEDVFEAVAEALQRGEPAALVTIIRAQGSTPQRVGAKMLVFPDGRTVGTIGGGCYENEAFWKARTAIESRQPVIAKYELADDIAEDSGLICGGQMEVYIEPLEPAPALYLVGAGHVALHLAQAAQTVGFRLHVIDDREKFANSERFPHAEEIVVESMPEWLAQAELPPHAYVVILTRGHRHDLEALRALAPKQLRYLGLIGSRAKVARIYEALEAGGISAETLRKVHAPVGLDLGAVTPQEIAVSILAELIGVKYGKIAEDASEAVNSLRWTPLGAPQATSA</sequence>
<dbReference type="Pfam" id="PF02625">
    <property type="entry name" value="XdhC_CoxI"/>
    <property type="match status" value="1"/>
</dbReference>
<evidence type="ECO:0008006" key="4">
    <source>
        <dbReference type="Google" id="ProtNLM"/>
    </source>
</evidence>
<dbReference type="Pfam" id="PF13478">
    <property type="entry name" value="XdhC_C"/>
    <property type="match status" value="1"/>
</dbReference>
<evidence type="ECO:0000259" key="1">
    <source>
        <dbReference type="Pfam" id="PF02625"/>
    </source>
</evidence>
<accession>A0A381SH52</accession>
<proteinExistence type="predicted"/>
<name>A0A381SH52_9ZZZZ</name>
<evidence type="ECO:0000259" key="2">
    <source>
        <dbReference type="Pfam" id="PF13478"/>
    </source>
</evidence>
<protein>
    <recommendedName>
        <fullName evidence="4">Xanthine dehydrogenase</fullName>
    </recommendedName>
</protein>
<dbReference type="Gene3D" id="3.40.50.720">
    <property type="entry name" value="NAD(P)-binding Rossmann-like Domain"/>
    <property type="match status" value="1"/>
</dbReference>
<feature type="domain" description="XdhC- CoxI" evidence="1">
    <location>
        <begin position="14"/>
        <end position="79"/>
    </location>
</feature>
<dbReference type="InterPro" id="IPR003777">
    <property type="entry name" value="XdhC_CoxI"/>
</dbReference>
<dbReference type="AlphaFoldDB" id="A0A381SH52"/>
<dbReference type="PANTHER" id="PTHR30388:SF6">
    <property type="entry name" value="XANTHINE DEHYDROGENASE SUBUNIT A-RELATED"/>
    <property type="match status" value="1"/>
</dbReference>